<dbReference type="Proteomes" id="UP000595426">
    <property type="component" value="Chromosome"/>
</dbReference>
<name>A0A7T7ZWA2_9FLAO</name>
<organism evidence="2 3">
    <name type="scientific">Elizabethkingia bruuniana</name>
    <dbReference type="NCBI Taxonomy" id="1756149"/>
    <lineage>
        <taxon>Bacteria</taxon>
        <taxon>Pseudomonadati</taxon>
        <taxon>Bacteroidota</taxon>
        <taxon>Flavobacteriia</taxon>
        <taxon>Flavobacteriales</taxon>
        <taxon>Weeksellaceae</taxon>
        <taxon>Elizabethkingia</taxon>
    </lineage>
</organism>
<gene>
    <name evidence="2" type="ORF">I6H88_13510</name>
</gene>
<dbReference type="InterPro" id="IPR013783">
    <property type="entry name" value="Ig-like_fold"/>
</dbReference>
<proteinExistence type="predicted"/>
<dbReference type="Gene3D" id="2.60.40.10">
    <property type="entry name" value="Immunoglobulins"/>
    <property type="match status" value="1"/>
</dbReference>
<dbReference type="InterPro" id="IPR026891">
    <property type="entry name" value="Fn3-like"/>
</dbReference>
<dbReference type="RefSeq" id="WP_078674627.1">
    <property type="nucleotide sequence ID" value="NZ_CAJJUP010000001.1"/>
</dbReference>
<evidence type="ECO:0000259" key="1">
    <source>
        <dbReference type="Pfam" id="PF14310"/>
    </source>
</evidence>
<dbReference type="GeneID" id="93131774"/>
<feature type="domain" description="Fibronectin type III-like" evidence="1">
    <location>
        <begin position="2"/>
        <end position="33"/>
    </location>
</feature>
<dbReference type="OrthoDB" id="9805821at2"/>
<dbReference type="EMBL" id="CP067018">
    <property type="protein sequence ID" value="QQN57461.1"/>
    <property type="molecule type" value="Genomic_DNA"/>
</dbReference>
<keyword evidence="3" id="KW-1185">Reference proteome</keyword>
<accession>A0A7T7ZWA2</accession>
<sequence length="54" mass="6448">MIEILVKEHKVLDEKMNWIVEKGTYRIMIGNSSKNLPKTKYRNRVEALIYLLVK</sequence>
<evidence type="ECO:0000313" key="3">
    <source>
        <dbReference type="Proteomes" id="UP000595426"/>
    </source>
</evidence>
<evidence type="ECO:0000313" key="2">
    <source>
        <dbReference type="EMBL" id="QQN57461.1"/>
    </source>
</evidence>
<dbReference type="AlphaFoldDB" id="A0A7T7ZWA2"/>
<protein>
    <submittedName>
        <fullName evidence="2">Fibronectin type III-like domain-contianing protein</fullName>
    </submittedName>
</protein>
<reference evidence="2 3" key="1">
    <citation type="submission" date="2020-12" db="EMBL/GenBank/DDBJ databases">
        <title>FDA dAtabase for Regulatory Grade micrObial Sequences (FDA-ARGOS): Supporting development and validation of Infectious Disease Dx tests.</title>
        <authorList>
            <person name="Kerrigan L."/>
            <person name="Long C."/>
            <person name="Tallon L."/>
            <person name="Sadzewicz L."/>
            <person name="Zhao X."/>
            <person name="Boylan J."/>
            <person name="Ott S."/>
            <person name="Bowen H."/>
            <person name="Vavikolanu K."/>
            <person name="Mehta A."/>
            <person name="Aluvathingal J."/>
            <person name="Nadendla S."/>
            <person name="Yan Y."/>
            <person name="Sichtig H."/>
        </authorList>
    </citation>
    <scope>NUCLEOTIDE SEQUENCE [LARGE SCALE GENOMIC DNA]</scope>
    <source>
        <strain evidence="2 3">FDAARGOS_1031</strain>
    </source>
</reference>
<dbReference type="Pfam" id="PF14310">
    <property type="entry name" value="Fn3-like"/>
    <property type="match status" value="1"/>
</dbReference>